<reference evidence="2" key="1">
    <citation type="journal article" date="2019" name="Int. J. Syst. Evol. Microbiol.">
        <title>The Global Catalogue of Microorganisms (GCM) 10K type strain sequencing project: providing services to taxonomists for standard genome sequencing and annotation.</title>
        <authorList>
            <consortium name="The Broad Institute Genomics Platform"/>
            <consortium name="The Broad Institute Genome Sequencing Center for Infectious Disease"/>
            <person name="Wu L."/>
            <person name="Ma J."/>
        </authorList>
    </citation>
    <scope>NUCLEOTIDE SEQUENCE [LARGE SCALE GENOMIC DNA]</scope>
    <source>
        <strain evidence="2">JCM 15442</strain>
    </source>
</reference>
<keyword evidence="2" id="KW-1185">Reference proteome</keyword>
<protein>
    <submittedName>
        <fullName evidence="1">Uncharacterized protein</fullName>
    </submittedName>
</protein>
<comment type="caution">
    <text evidence="1">The sequence shown here is derived from an EMBL/GenBank/DDBJ whole genome shotgun (WGS) entry which is preliminary data.</text>
</comment>
<dbReference type="EMBL" id="BMOL01000017">
    <property type="protein sequence ID" value="GGL90080.1"/>
    <property type="molecule type" value="Genomic_DNA"/>
</dbReference>
<evidence type="ECO:0000313" key="2">
    <source>
        <dbReference type="Proteomes" id="UP000639973"/>
    </source>
</evidence>
<name>A0ABQ2GDS1_9DEIO</name>
<proteinExistence type="predicted"/>
<accession>A0ABQ2GDS1</accession>
<organism evidence="1 2">
    <name type="scientific">Deinococcus aerolatus</name>
    <dbReference type="NCBI Taxonomy" id="522487"/>
    <lineage>
        <taxon>Bacteria</taxon>
        <taxon>Thermotogati</taxon>
        <taxon>Deinococcota</taxon>
        <taxon>Deinococci</taxon>
        <taxon>Deinococcales</taxon>
        <taxon>Deinococcaceae</taxon>
        <taxon>Deinococcus</taxon>
    </lineage>
</organism>
<dbReference type="Proteomes" id="UP000639973">
    <property type="component" value="Unassembled WGS sequence"/>
</dbReference>
<evidence type="ECO:0000313" key="1">
    <source>
        <dbReference type="EMBL" id="GGL90080.1"/>
    </source>
</evidence>
<sequence length="106" mass="12096">MVFRSTESGNAKNYDVIMRPALSPPGFCSGNSTGMKAIYIYAIRNHWCPHIVQALHASRYLIRYGNWNHSPPIRQPLNYAIAPCELLFREAMDCMEHSSLGAQHFR</sequence>
<gene>
    <name evidence="1" type="ORF">GCM10010840_30150</name>
</gene>